<keyword evidence="3" id="KW-1003">Cell membrane</keyword>
<sequence length="856" mass="94067">MNSVSPSQVCGCSSDVPPSGAMAGGRGAGAHGPHLVQSATRNCFLRIAGLEQEAVCLQHRRLWLAGVFPDLPQQPGKEQSRSPSQPSRDAPAEVSGASSGDMLRQRSLLLTLLGLLSLGSALSQECIGYKVSTCRDCIKSGPGCTWCQKLNFTRQGEPDSHRCDTREQLLQKGCVADDIMDPRSIAETQQDQKGGQKQLSPQKVTVYLRPGQAAAFNVNFQRAEGYPIDLYYLMDQSNPLLNDLIHVNKLGGNLVQALKGITESGHIGLGSLINSHPEKMQDPCPDQEKACQPPLSFRHVVKLTDSNQFQTEVGKQLISGHRDAPQGGLHALMQVAACPEEIGWRNVTRLLVFATDNSLPFAGDGKLGTIPTLNDSHCHLENTTYKRSNEFDHPLVRQLAHKLAENSIQLIFAVTERMVKTYEKLTEIIPKSEVGKLSDDSSNVVQLIKAAYEKLSSRVFLEHGTLPDTLRVTYDSFCSNGVSNVNQPRGDCDNVRISDRISFQVKVTATECVQEQSFVIRALGFSDTVTVQVLPQCECQCHDMSRDRSLCRDKGFVECGICRCDAGYIGKNCECQTQGRSSQELEGSCRKDNNSLVCSGLGDCVCGQCICHKSDVPNKEIFGQFCECDNFNCERYDGQVCGGEKRGTCNCGKCQCKEGFEGSACQCPRSTDGCLNQRGIECSGRGQCRCNVCECEPGYQPPLCQDCPGCPTSCVRYISCAKCLKFKKGPYEKTCPEECESLRLLQEAPPMNGPCKERDSEGCWMTYTLRQRDGMDSYDIYVKDTRECVEGPNIAAIVGGTVGGVVLIVILLLCICTPRTHQSNMREDRFQEGESQVPVGQRQPPFQEHHHDSREP</sequence>
<evidence type="ECO:0000256" key="14">
    <source>
        <dbReference type="RuleBase" id="RU000633"/>
    </source>
</evidence>
<keyword evidence="7" id="KW-0677">Repeat</keyword>
<dbReference type="PANTHER" id="PTHR10082">
    <property type="entry name" value="INTEGRIN BETA SUBUNIT"/>
    <property type="match status" value="1"/>
</dbReference>
<dbReference type="InterPro" id="IPR015439">
    <property type="entry name" value="Integrin_b-2_sf"/>
</dbReference>
<evidence type="ECO:0000256" key="11">
    <source>
        <dbReference type="ARBA" id="ARBA00023157"/>
    </source>
</evidence>
<dbReference type="Pfam" id="PF07965">
    <property type="entry name" value="Integrin_B_tail"/>
    <property type="match status" value="1"/>
</dbReference>
<keyword evidence="12" id="KW-0675">Receptor</keyword>
<keyword evidence="9 14" id="KW-0401">Integrin</keyword>
<evidence type="ECO:0000256" key="15">
    <source>
        <dbReference type="SAM" id="MobiDB-lite"/>
    </source>
</evidence>
<evidence type="ECO:0000259" key="19">
    <source>
        <dbReference type="SMART" id="SM01242"/>
    </source>
</evidence>
<dbReference type="Pfam" id="PF07974">
    <property type="entry name" value="EGF_2"/>
    <property type="match status" value="1"/>
</dbReference>
<dbReference type="InterPro" id="IPR016201">
    <property type="entry name" value="PSI"/>
</dbReference>
<proteinExistence type="inferred from homology"/>
<dbReference type="Proteomes" id="UP001652662">
    <property type="component" value="Chromosome 27"/>
</dbReference>
<dbReference type="SUPFAM" id="SSF57196">
    <property type="entry name" value="EGF/Laminin"/>
    <property type="match status" value="2"/>
</dbReference>
<name>A0ABM4MMX3_EQUPR</name>
<dbReference type="RefSeq" id="XP_070454039.1">
    <property type="nucleotide sequence ID" value="XM_070597938.1"/>
</dbReference>
<dbReference type="PIRSF" id="PIRSF002512">
    <property type="entry name" value="Integrin_B"/>
    <property type="match status" value="1"/>
</dbReference>
<dbReference type="InterPro" id="IPR015812">
    <property type="entry name" value="Integrin_bsu"/>
</dbReference>
<dbReference type="SMART" id="SM00423">
    <property type="entry name" value="PSI"/>
    <property type="match status" value="1"/>
</dbReference>
<evidence type="ECO:0000256" key="9">
    <source>
        <dbReference type="ARBA" id="ARBA00023037"/>
    </source>
</evidence>
<keyword evidence="10 16" id="KW-0472">Membrane</keyword>
<comment type="similarity">
    <text evidence="2 14">Belongs to the integrin beta chain family.</text>
</comment>
<evidence type="ECO:0000256" key="12">
    <source>
        <dbReference type="ARBA" id="ARBA00023170"/>
    </source>
</evidence>
<dbReference type="SUPFAM" id="SSF103575">
    <property type="entry name" value="Plexin repeat"/>
    <property type="match status" value="1"/>
</dbReference>
<dbReference type="GeneID" id="103545694"/>
<dbReference type="SMART" id="SM01242">
    <property type="entry name" value="Integrin_B_tail"/>
    <property type="match status" value="1"/>
</dbReference>
<evidence type="ECO:0000256" key="5">
    <source>
        <dbReference type="ARBA" id="ARBA00022692"/>
    </source>
</evidence>
<dbReference type="InterPro" id="IPR013111">
    <property type="entry name" value="EGF_extracell"/>
</dbReference>
<dbReference type="Pfam" id="PF17205">
    <property type="entry name" value="PSI_integrin"/>
    <property type="match status" value="1"/>
</dbReference>
<evidence type="ECO:0000313" key="20">
    <source>
        <dbReference type="Proteomes" id="UP001652662"/>
    </source>
</evidence>
<dbReference type="Gene3D" id="6.20.50.10">
    <property type="match status" value="1"/>
</dbReference>
<evidence type="ECO:0000256" key="1">
    <source>
        <dbReference type="ARBA" id="ARBA00004251"/>
    </source>
</evidence>
<dbReference type="InterPro" id="IPR033760">
    <property type="entry name" value="Integrin_beta_N"/>
</dbReference>
<organism evidence="20 21">
    <name type="scientific">Equus przewalskii</name>
    <name type="common">Przewalski's horse</name>
    <name type="synonym">Equus caballus przewalskii</name>
    <dbReference type="NCBI Taxonomy" id="9798"/>
    <lineage>
        <taxon>Eukaryota</taxon>
        <taxon>Metazoa</taxon>
        <taxon>Chordata</taxon>
        <taxon>Craniata</taxon>
        <taxon>Vertebrata</taxon>
        <taxon>Euteleostomi</taxon>
        <taxon>Mammalia</taxon>
        <taxon>Eutheria</taxon>
        <taxon>Laurasiatheria</taxon>
        <taxon>Perissodactyla</taxon>
        <taxon>Equidae</taxon>
        <taxon>Equus</taxon>
    </lineage>
</organism>
<evidence type="ECO:0000313" key="21">
    <source>
        <dbReference type="RefSeq" id="XP_070454039.1"/>
    </source>
</evidence>
<dbReference type="Gene3D" id="3.40.50.410">
    <property type="entry name" value="von Willebrand factor, type A domain"/>
    <property type="match status" value="1"/>
</dbReference>
<protein>
    <recommendedName>
        <fullName evidence="14">Integrin beta</fullName>
    </recommendedName>
</protein>
<dbReference type="SUPFAM" id="SSF69179">
    <property type="entry name" value="Integrin domains"/>
    <property type="match status" value="1"/>
</dbReference>
<feature type="domain" description="PSI" evidence="18">
    <location>
        <begin position="125"/>
        <end position="175"/>
    </location>
</feature>
<feature type="compositionally biased region" description="Basic and acidic residues" evidence="15">
    <location>
        <begin position="847"/>
        <end position="856"/>
    </location>
</feature>
<keyword evidence="20" id="KW-1185">Reference proteome</keyword>
<keyword evidence="11" id="KW-1015">Disulfide bond</keyword>
<dbReference type="Gene3D" id="2.60.40.1510">
    <property type="entry name" value="ntegrin, alpha v. Chain A, domain 3"/>
    <property type="match status" value="1"/>
</dbReference>
<feature type="region of interest" description="Disordered" evidence="15">
    <location>
        <begin position="73"/>
        <end position="99"/>
    </location>
</feature>
<dbReference type="SMART" id="SM00187">
    <property type="entry name" value="INB"/>
    <property type="match status" value="1"/>
</dbReference>
<feature type="transmembrane region" description="Helical" evidence="16">
    <location>
        <begin position="794"/>
        <end position="816"/>
    </location>
</feature>
<feature type="domain" description="Integrin beta subunit tail" evidence="19">
    <location>
        <begin position="714"/>
        <end position="793"/>
    </location>
</feature>
<dbReference type="SUPFAM" id="SSF53300">
    <property type="entry name" value="vWA-like"/>
    <property type="match status" value="1"/>
</dbReference>
<dbReference type="Gene3D" id="1.20.5.100">
    <property type="entry name" value="Cytochrome c1, transmembrane anchor, C-terminal"/>
    <property type="match status" value="1"/>
</dbReference>
<dbReference type="Pfam" id="PF23105">
    <property type="entry name" value="EGF_integrin"/>
    <property type="match status" value="1"/>
</dbReference>
<dbReference type="InterPro" id="IPR012896">
    <property type="entry name" value="Integrin_bsu_tail"/>
</dbReference>
<dbReference type="InterPro" id="IPR002369">
    <property type="entry name" value="Integrin_bsu_VWA"/>
</dbReference>
<evidence type="ECO:0000256" key="16">
    <source>
        <dbReference type="SAM" id="Phobius"/>
    </source>
</evidence>
<evidence type="ECO:0000256" key="10">
    <source>
        <dbReference type="ARBA" id="ARBA00023136"/>
    </source>
</evidence>
<keyword evidence="6" id="KW-0732">Signal</keyword>
<dbReference type="Gene3D" id="3.30.1680.10">
    <property type="entry name" value="ligand-binding face of the semaphorins, domain 2"/>
    <property type="match status" value="1"/>
</dbReference>
<evidence type="ECO:0000259" key="18">
    <source>
        <dbReference type="SMART" id="SM00423"/>
    </source>
</evidence>
<comment type="subcellular location">
    <subcellularLocation>
        <location evidence="1 14">Cell membrane</location>
        <topology evidence="1 14">Single-pass type I membrane protein</topology>
    </subcellularLocation>
</comment>
<keyword evidence="4" id="KW-0245">EGF-like domain</keyword>
<dbReference type="InterPro" id="IPR057073">
    <property type="entry name" value="EGF_integrin_2"/>
</dbReference>
<evidence type="ECO:0000256" key="7">
    <source>
        <dbReference type="ARBA" id="ARBA00022737"/>
    </source>
</evidence>
<evidence type="ECO:0000256" key="8">
    <source>
        <dbReference type="ARBA" id="ARBA00022989"/>
    </source>
</evidence>
<dbReference type="PRINTS" id="PR01186">
    <property type="entry name" value="INTEGRINB"/>
</dbReference>
<evidence type="ECO:0000256" key="6">
    <source>
        <dbReference type="ARBA" id="ARBA00022729"/>
    </source>
</evidence>
<dbReference type="SUPFAM" id="SSF69687">
    <property type="entry name" value="Integrin beta tail domain"/>
    <property type="match status" value="1"/>
</dbReference>
<evidence type="ECO:0000256" key="13">
    <source>
        <dbReference type="ARBA" id="ARBA00023180"/>
    </source>
</evidence>
<dbReference type="InterPro" id="IPR032695">
    <property type="entry name" value="Integrin_dom_sf"/>
</dbReference>
<evidence type="ECO:0000259" key="17">
    <source>
        <dbReference type="SMART" id="SM00187"/>
    </source>
</evidence>
<dbReference type="Pfam" id="PF00362">
    <property type="entry name" value="Integrin_beta"/>
    <property type="match status" value="1"/>
</dbReference>
<dbReference type="InterPro" id="IPR036349">
    <property type="entry name" value="Integrin_bsu_tail_dom_sf"/>
</dbReference>
<evidence type="ECO:0000256" key="2">
    <source>
        <dbReference type="ARBA" id="ARBA00007449"/>
    </source>
</evidence>
<evidence type="ECO:0000256" key="3">
    <source>
        <dbReference type="ARBA" id="ARBA00022475"/>
    </source>
</evidence>
<dbReference type="PROSITE" id="PS00243">
    <property type="entry name" value="I_EGF_1"/>
    <property type="match status" value="1"/>
</dbReference>
<keyword evidence="13" id="KW-0325">Glycoprotein</keyword>
<dbReference type="InterPro" id="IPR057243">
    <property type="entry name" value="Integrin_I-EGF_CS"/>
</dbReference>
<reference evidence="21" key="1">
    <citation type="submission" date="2025-08" db="UniProtKB">
        <authorList>
            <consortium name="RefSeq"/>
        </authorList>
    </citation>
    <scope>IDENTIFICATION</scope>
    <source>
        <tissue evidence="21">Blood</tissue>
    </source>
</reference>
<evidence type="ECO:0000256" key="4">
    <source>
        <dbReference type="ARBA" id="ARBA00022536"/>
    </source>
</evidence>
<gene>
    <name evidence="21" type="primary">LOC103545694</name>
</gene>
<feature type="domain" description="Integrin beta subunit VWA" evidence="17">
    <location>
        <begin position="133"/>
        <end position="539"/>
    </location>
</feature>
<keyword evidence="8 16" id="KW-1133">Transmembrane helix</keyword>
<accession>A0ABM4MMX3</accession>
<feature type="region of interest" description="Disordered" evidence="15">
    <location>
        <begin position="825"/>
        <end position="856"/>
    </location>
</feature>
<keyword evidence="5 14" id="KW-0812">Transmembrane</keyword>
<dbReference type="PROSITE" id="PS52047">
    <property type="entry name" value="I_EGF_2"/>
    <property type="match status" value="3"/>
</dbReference>
<dbReference type="Gene3D" id="2.10.25.10">
    <property type="entry name" value="Laminin"/>
    <property type="match status" value="4"/>
</dbReference>
<dbReference type="PANTHER" id="PTHR10082:SF15">
    <property type="entry name" value="INTEGRIN BETA-2"/>
    <property type="match status" value="1"/>
</dbReference>
<keyword evidence="14" id="KW-0130">Cell adhesion</keyword>
<dbReference type="InterPro" id="IPR036465">
    <property type="entry name" value="vWFA_dom_sf"/>
</dbReference>